<dbReference type="GO" id="GO:0016740">
    <property type="term" value="F:transferase activity"/>
    <property type="evidence" value="ECO:0007669"/>
    <property type="project" value="UniProtKB-KW"/>
</dbReference>
<proteinExistence type="inferred from homology"/>
<dbReference type="Gene3D" id="3.40.50.880">
    <property type="match status" value="1"/>
</dbReference>
<dbReference type="InterPro" id="IPR002818">
    <property type="entry name" value="DJ-1/PfpI"/>
</dbReference>
<evidence type="ECO:0000256" key="1">
    <source>
        <dbReference type="ARBA" id="ARBA00008542"/>
    </source>
</evidence>
<keyword evidence="3" id="KW-0315">Glutamine amidotransferase</keyword>
<protein>
    <submittedName>
        <fullName evidence="3">Glutamine amidotransferase</fullName>
    </submittedName>
</protein>
<name>A0A7I7XLJ3_9MYCO</name>
<dbReference type="InterPro" id="IPR006286">
    <property type="entry name" value="C56_PfpI-like"/>
</dbReference>
<evidence type="ECO:0000313" key="4">
    <source>
        <dbReference type="Proteomes" id="UP000466517"/>
    </source>
</evidence>
<dbReference type="PROSITE" id="PS51276">
    <property type="entry name" value="PEPTIDASE_C56_PFPI"/>
    <property type="match status" value="1"/>
</dbReference>
<dbReference type="Pfam" id="PF01965">
    <property type="entry name" value="DJ-1_PfpI"/>
    <property type="match status" value="1"/>
</dbReference>
<dbReference type="PANTHER" id="PTHR42733">
    <property type="entry name" value="DJ-1 PROTEIN"/>
    <property type="match status" value="1"/>
</dbReference>
<keyword evidence="3" id="KW-0808">Transferase</keyword>
<dbReference type="RefSeq" id="WP_163741200.1">
    <property type="nucleotide sequence ID" value="NZ_AP022610.1"/>
</dbReference>
<dbReference type="AlphaFoldDB" id="A0A7I7XLJ3"/>
<feature type="domain" description="DJ-1/PfpI" evidence="2">
    <location>
        <begin position="9"/>
        <end position="178"/>
    </location>
</feature>
<dbReference type="PANTHER" id="PTHR42733:SF12">
    <property type="entry name" value="PROTEINASE"/>
    <property type="match status" value="1"/>
</dbReference>
<dbReference type="SUPFAM" id="SSF52317">
    <property type="entry name" value="Class I glutamine amidotransferase-like"/>
    <property type="match status" value="1"/>
</dbReference>
<organism evidence="3 4">
    <name type="scientific">Mycolicibacterium madagascariense</name>
    <dbReference type="NCBI Taxonomy" id="212765"/>
    <lineage>
        <taxon>Bacteria</taxon>
        <taxon>Bacillati</taxon>
        <taxon>Actinomycetota</taxon>
        <taxon>Actinomycetes</taxon>
        <taxon>Mycobacteriales</taxon>
        <taxon>Mycobacteriaceae</taxon>
        <taxon>Mycolicibacterium</taxon>
    </lineage>
</organism>
<reference evidence="3 4" key="1">
    <citation type="journal article" date="2019" name="Emerg. Microbes Infect.">
        <title>Comprehensive subspecies identification of 175 nontuberculous mycobacteria species based on 7547 genomic profiles.</title>
        <authorList>
            <person name="Matsumoto Y."/>
            <person name="Kinjo T."/>
            <person name="Motooka D."/>
            <person name="Nabeya D."/>
            <person name="Jung N."/>
            <person name="Uechi K."/>
            <person name="Horii T."/>
            <person name="Iida T."/>
            <person name="Fujita J."/>
            <person name="Nakamura S."/>
        </authorList>
    </citation>
    <scope>NUCLEOTIDE SEQUENCE [LARGE SCALE GENOMIC DNA]</scope>
    <source>
        <strain evidence="3 4">JCM 13574</strain>
    </source>
</reference>
<evidence type="ECO:0000259" key="2">
    <source>
        <dbReference type="Pfam" id="PF01965"/>
    </source>
</evidence>
<gene>
    <name evidence="3" type="ORF">MMAD_44040</name>
</gene>
<dbReference type="NCBIfam" id="TIGR01382">
    <property type="entry name" value="PfpI"/>
    <property type="match status" value="1"/>
</dbReference>
<dbReference type="KEGG" id="mmag:MMAD_44040"/>
<keyword evidence="4" id="KW-1185">Reference proteome</keyword>
<evidence type="ECO:0000313" key="3">
    <source>
        <dbReference type="EMBL" id="BBZ30109.1"/>
    </source>
</evidence>
<sequence length="183" mass="19173">MSDDVLQGKRVAILATNGVERRELEEPRAAVTEAGAQTELLSLESGSIDARNHDLEPAGEFAVDRVVADARVDEFDGLLIPGGTVNADKLRLDSAAVAFVREFVESGKPVAVICHAPWTLIEAGVASGRTLTSYPSLRTDLANAGATAVDEEVVVDGNIVSSRSPDDLPAFCAAVVEQFGKAG</sequence>
<comment type="similarity">
    <text evidence="1">Belongs to the peptidase C56 family.</text>
</comment>
<dbReference type="InterPro" id="IPR029062">
    <property type="entry name" value="Class_I_gatase-like"/>
</dbReference>
<accession>A0A7I7XLJ3</accession>
<dbReference type="EMBL" id="AP022610">
    <property type="protein sequence ID" value="BBZ30109.1"/>
    <property type="molecule type" value="Genomic_DNA"/>
</dbReference>
<dbReference type="Proteomes" id="UP000466517">
    <property type="component" value="Chromosome"/>
</dbReference>
<dbReference type="CDD" id="cd03134">
    <property type="entry name" value="GATase1_PfpI_like"/>
    <property type="match status" value="1"/>
</dbReference>